<reference evidence="2 3" key="1">
    <citation type="submission" date="2019-02" db="EMBL/GenBank/DDBJ databases">
        <title>Deep-cultivation of Planctomycetes and their phenomic and genomic characterization uncovers novel biology.</title>
        <authorList>
            <person name="Wiegand S."/>
            <person name="Jogler M."/>
            <person name="Boedeker C."/>
            <person name="Pinto D."/>
            <person name="Vollmers J."/>
            <person name="Rivas-Marin E."/>
            <person name="Kohn T."/>
            <person name="Peeters S.H."/>
            <person name="Heuer A."/>
            <person name="Rast P."/>
            <person name="Oberbeckmann S."/>
            <person name="Bunk B."/>
            <person name="Jeske O."/>
            <person name="Meyerdierks A."/>
            <person name="Storesund J.E."/>
            <person name="Kallscheuer N."/>
            <person name="Luecker S."/>
            <person name="Lage O.M."/>
            <person name="Pohl T."/>
            <person name="Merkel B.J."/>
            <person name="Hornburger P."/>
            <person name="Mueller R.-W."/>
            <person name="Bruemmer F."/>
            <person name="Labrenz M."/>
            <person name="Spormann A.M."/>
            <person name="Op Den Camp H."/>
            <person name="Overmann J."/>
            <person name="Amann R."/>
            <person name="Jetten M.S.M."/>
            <person name="Mascher T."/>
            <person name="Medema M.H."/>
            <person name="Devos D.P."/>
            <person name="Kaster A.-K."/>
            <person name="Ovreas L."/>
            <person name="Rohde M."/>
            <person name="Galperin M.Y."/>
            <person name="Jogler C."/>
        </authorList>
    </citation>
    <scope>NUCLEOTIDE SEQUENCE [LARGE SCALE GENOMIC DNA]</scope>
    <source>
        <strain evidence="2 3">Pla108</strain>
    </source>
</reference>
<sequence>MRALLALVVIAIVLALLGWVTFNVSGDSASATVESEKIERDIDNVSQSFKDAGTAVESSLDRPAAEPDEVPPAPIER</sequence>
<dbReference type="RefSeq" id="WP_146444170.1">
    <property type="nucleotide sequence ID" value="NZ_SJPR01000001.1"/>
</dbReference>
<proteinExistence type="predicted"/>
<dbReference type="EMBL" id="SJPR01000001">
    <property type="protein sequence ID" value="TWU00506.1"/>
    <property type="molecule type" value="Genomic_DNA"/>
</dbReference>
<evidence type="ECO:0000313" key="2">
    <source>
        <dbReference type="EMBL" id="TWU00506.1"/>
    </source>
</evidence>
<accession>A0A5C6AN20</accession>
<evidence type="ECO:0000256" key="1">
    <source>
        <dbReference type="SAM" id="MobiDB-lite"/>
    </source>
</evidence>
<keyword evidence="3" id="KW-1185">Reference proteome</keyword>
<evidence type="ECO:0000313" key="3">
    <source>
        <dbReference type="Proteomes" id="UP000317421"/>
    </source>
</evidence>
<name>A0A5C6AN20_9BACT</name>
<dbReference type="AlphaFoldDB" id="A0A5C6AN20"/>
<feature type="region of interest" description="Disordered" evidence="1">
    <location>
        <begin position="52"/>
        <end position="77"/>
    </location>
</feature>
<protein>
    <submittedName>
        <fullName evidence="2">Uncharacterized protein</fullName>
    </submittedName>
</protein>
<comment type="caution">
    <text evidence="2">The sequence shown here is derived from an EMBL/GenBank/DDBJ whole genome shotgun (WGS) entry which is preliminary data.</text>
</comment>
<dbReference type="Proteomes" id="UP000317421">
    <property type="component" value="Unassembled WGS sequence"/>
</dbReference>
<gene>
    <name evidence="2" type="ORF">Pla108_14580</name>
</gene>
<organism evidence="2 3">
    <name type="scientific">Botrimarina colliarenosi</name>
    <dbReference type="NCBI Taxonomy" id="2528001"/>
    <lineage>
        <taxon>Bacteria</taxon>
        <taxon>Pseudomonadati</taxon>
        <taxon>Planctomycetota</taxon>
        <taxon>Planctomycetia</taxon>
        <taxon>Pirellulales</taxon>
        <taxon>Lacipirellulaceae</taxon>
        <taxon>Botrimarina</taxon>
    </lineage>
</organism>